<gene>
    <name evidence="2" type="ORF">EJC49_24200</name>
</gene>
<keyword evidence="1" id="KW-0732">Signal</keyword>
<name>A0A429YHV9_9HYPH</name>
<dbReference type="OrthoDB" id="7870801at2"/>
<evidence type="ECO:0000313" key="2">
    <source>
        <dbReference type="EMBL" id="RST81044.1"/>
    </source>
</evidence>
<sequence length="105" mass="11571">MKVLLIALAATMLAAPAHAISRYNSQGMSCGQVQAAVQREGAVILRYRSARNPSLTLYDRYVSGGRFCSVGEVAVGSSVPTRDDRSCYVLTCKSYDRENVFRFRD</sequence>
<dbReference type="RefSeq" id="WP_126702494.1">
    <property type="nucleotide sequence ID" value="NZ_RWKW01000132.1"/>
</dbReference>
<reference evidence="2 3" key="1">
    <citation type="submission" date="2018-12" db="EMBL/GenBank/DDBJ databases">
        <title>Mesorhizobium carbonis sp. nov., isolated from coal mine water.</title>
        <authorList>
            <person name="Xin W."/>
            <person name="Xu Z."/>
            <person name="Xiang F."/>
            <person name="Zhang J."/>
            <person name="Xi L."/>
            <person name="Liu J."/>
        </authorList>
    </citation>
    <scope>NUCLEOTIDE SEQUENCE [LARGE SCALE GENOMIC DNA]</scope>
    <source>
        <strain evidence="2 3">B2.3</strain>
    </source>
</reference>
<organism evidence="2 3">
    <name type="scientific">Aquibium carbonis</name>
    <dbReference type="NCBI Taxonomy" id="2495581"/>
    <lineage>
        <taxon>Bacteria</taxon>
        <taxon>Pseudomonadati</taxon>
        <taxon>Pseudomonadota</taxon>
        <taxon>Alphaproteobacteria</taxon>
        <taxon>Hyphomicrobiales</taxon>
        <taxon>Phyllobacteriaceae</taxon>
        <taxon>Aquibium</taxon>
    </lineage>
</organism>
<feature type="chain" id="PRO_5018982661" evidence="1">
    <location>
        <begin position="20"/>
        <end position="105"/>
    </location>
</feature>
<keyword evidence="3" id="KW-1185">Reference proteome</keyword>
<feature type="signal peptide" evidence="1">
    <location>
        <begin position="1"/>
        <end position="19"/>
    </location>
</feature>
<evidence type="ECO:0000256" key="1">
    <source>
        <dbReference type="SAM" id="SignalP"/>
    </source>
</evidence>
<accession>A0A429YHV9</accession>
<dbReference type="Proteomes" id="UP000278398">
    <property type="component" value="Unassembled WGS sequence"/>
</dbReference>
<comment type="caution">
    <text evidence="2">The sequence shown here is derived from an EMBL/GenBank/DDBJ whole genome shotgun (WGS) entry which is preliminary data.</text>
</comment>
<protein>
    <submittedName>
        <fullName evidence="2">Uncharacterized protein</fullName>
    </submittedName>
</protein>
<dbReference type="EMBL" id="RWKW01000132">
    <property type="protein sequence ID" value="RST81044.1"/>
    <property type="molecule type" value="Genomic_DNA"/>
</dbReference>
<evidence type="ECO:0000313" key="3">
    <source>
        <dbReference type="Proteomes" id="UP000278398"/>
    </source>
</evidence>
<proteinExistence type="predicted"/>
<dbReference type="AlphaFoldDB" id="A0A429YHV9"/>